<evidence type="ECO:0000259" key="1">
    <source>
        <dbReference type="PROSITE" id="PS50164"/>
    </source>
</evidence>
<feature type="domain" description="GIY-YIG" evidence="1">
    <location>
        <begin position="68"/>
        <end position="166"/>
    </location>
</feature>
<organism evidence="2 3">
    <name type="scientific">Ranitomeya imitator</name>
    <name type="common">mimic poison frog</name>
    <dbReference type="NCBI Taxonomy" id="111125"/>
    <lineage>
        <taxon>Eukaryota</taxon>
        <taxon>Metazoa</taxon>
        <taxon>Chordata</taxon>
        <taxon>Craniata</taxon>
        <taxon>Vertebrata</taxon>
        <taxon>Euteleostomi</taxon>
        <taxon>Amphibia</taxon>
        <taxon>Batrachia</taxon>
        <taxon>Anura</taxon>
        <taxon>Neobatrachia</taxon>
        <taxon>Hyloidea</taxon>
        <taxon>Dendrobatidae</taxon>
        <taxon>Dendrobatinae</taxon>
        <taxon>Ranitomeya</taxon>
    </lineage>
</organism>
<evidence type="ECO:0000313" key="3">
    <source>
        <dbReference type="Proteomes" id="UP001176940"/>
    </source>
</evidence>
<keyword evidence="3" id="KW-1185">Reference proteome</keyword>
<name>A0ABN9LC86_9NEOB</name>
<reference evidence="2" key="1">
    <citation type="submission" date="2023-07" db="EMBL/GenBank/DDBJ databases">
        <authorList>
            <person name="Stuckert A."/>
        </authorList>
    </citation>
    <scope>NUCLEOTIDE SEQUENCE</scope>
</reference>
<dbReference type="InterPro" id="IPR035901">
    <property type="entry name" value="GIY-YIG_endonuc_sf"/>
</dbReference>
<dbReference type="PANTHER" id="PTHR21301:SF12">
    <property type="match status" value="1"/>
</dbReference>
<sequence>MFNKFRELKADIGPSASPHTQRFLHSPKMGTFPCLNCNQCSNVVKGNVIYHPHSGKKYYIKDFSTCNKTFAVYLIKCPFGHLYIGETTQAIKDRVSKHKSTIRCKNVLLPIPHHFITAVHQVSQLKFQVIEHVSVPRRGGDRVRILKKREAFWIHELQTLSPHGLIREYDLLAFI</sequence>
<dbReference type="PANTHER" id="PTHR21301">
    <property type="entry name" value="REVERSE TRANSCRIPTASE"/>
    <property type="match status" value="1"/>
</dbReference>
<dbReference type="EMBL" id="CAUEEQ010012658">
    <property type="protein sequence ID" value="CAJ0936653.1"/>
    <property type="molecule type" value="Genomic_DNA"/>
</dbReference>
<comment type="caution">
    <text evidence="2">The sequence shown here is derived from an EMBL/GenBank/DDBJ whole genome shotgun (WGS) entry which is preliminary data.</text>
</comment>
<dbReference type="PROSITE" id="PS50164">
    <property type="entry name" value="GIY_YIG"/>
    <property type="match status" value="1"/>
</dbReference>
<dbReference type="InterPro" id="IPR000305">
    <property type="entry name" value="GIY-YIG_endonuc"/>
</dbReference>
<accession>A0ABN9LC86</accession>
<dbReference type="Proteomes" id="UP001176940">
    <property type="component" value="Unassembled WGS sequence"/>
</dbReference>
<evidence type="ECO:0000313" key="2">
    <source>
        <dbReference type="EMBL" id="CAJ0936653.1"/>
    </source>
</evidence>
<dbReference type="SUPFAM" id="SSF82771">
    <property type="entry name" value="GIY-YIG endonuclease"/>
    <property type="match status" value="1"/>
</dbReference>
<proteinExistence type="predicted"/>
<dbReference type="CDD" id="cd10442">
    <property type="entry name" value="GIY-YIG_PLEs"/>
    <property type="match status" value="1"/>
</dbReference>
<gene>
    <name evidence="2" type="ORF">RIMI_LOCUS6865979</name>
</gene>
<dbReference type="Gene3D" id="3.40.1440.10">
    <property type="entry name" value="GIY-YIG endonuclease"/>
    <property type="match status" value="1"/>
</dbReference>
<protein>
    <recommendedName>
        <fullName evidence="1">GIY-YIG domain-containing protein</fullName>
    </recommendedName>
</protein>